<dbReference type="WBParaSite" id="GPUH_0001930301-mRNA-1">
    <property type="protein sequence ID" value="GPUH_0001930301-mRNA-1"/>
    <property type="gene ID" value="GPUH_0001930301"/>
</dbReference>
<feature type="region of interest" description="Disordered" evidence="1">
    <location>
        <begin position="1"/>
        <end position="34"/>
    </location>
</feature>
<dbReference type="AlphaFoldDB" id="A0A183EE87"/>
<reference evidence="4" key="1">
    <citation type="submission" date="2016-06" db="UniProtKB">
        <authorList>
            <consortium name="WormBaseParasite"/>
        </authorList>
    </citation>
    <scope>IDENTIFICATION</scope>
</reference>
<proteinExistence type="predicted"/>
<dbReference type="EMBL" id="UYRT01088237">
    <property type="protein sequence ID" value="VDN33510.1"/>
    <property type="molecule type" value="Genomic_DNA"/>
</dbReference>
<protein>
    <submittedName>
        <fullName evidence="2 4">Uncharacterized protein</fullName>
    </submittedName>
</protein>
<gene>
    <name evidence="2" type="ORF">GPUH_LOCUS19277</name>
</gene>
<reference evidence="2 3" key="2">
    <citation type="submission" date="2018-11" db="EMBL/GenBank/DDBJ databases">
        <authorList>
            <consortium name="Pathogen Informatics"/>
        </authorList>
    </citation>
    <scope>NUCLEOTIDE SEQUENCE [LARGE SCALE GENOMIC DNA]</scope>
</reference>
<evidence type="ECO:0000313" key="2">
    <source>
        <dbReference type="EMBL" id="VDN33510.1"/>
    </source>
</evidence>
<sequence>MQTRRSSAAAATTHQKAVKSSSVATATPTTPRMFETASSFREASSSSWGPVAAKRTHLSCMDGSMTNGDITVAADNVDNSDRMSLADNDEAFSDDETNFLRSAVVEQSPKKLDPDLEQQFKS</sequence>
<evidence type="ECO:0000313" key="4">
    <source>
        <dbReference type="WBParaSite" id="GPUH_0001930301-mRNA-1"/>
    </source>
</evidence>
<evidence type="ECO:0000256" key="1">
    <source>
        <dbReference type="SAM" id="MobiDB-lite"/>
    </source>
</evidence>
<accession>A0A183EE87</accession>
<evidence type="ECO:0000313" key="3">
    <source>
        <dbReference type="Proteomes" id="UP000271098"/>
    </source>
</evidence>
<dbReference type="Proteomes" id="UP000271098">
    <property type="component" value="Unassembled WGS sequence"/>
</dbReference>
<organism evidence="4">
    <name type="scientific">Gongylonema pulchrum</name>
    <dbReference type="NCBI Taxonomy" id="637853"/>
    <lineage>
        <taxon>Eukaryota</taxon>
        <taxon>Metazoa</taxon>
        <taxon>Ecdysozoa</taxon>
        <taxon>Nematoda</taxon>
        <taxon>Chromadorea</taxon>
        <taxon>Rhabditida</taxon>
        <taxon>Spirurina</taxon>
        <taxon>Spiruromorpha</taxon>
        <taxon>Spiruroidea</taxon>
        <taxon>Gongylonematidae</taxon>
        <taxon>Gongylonema</taxon>
    </lineage>
</organism>
<name>A0A183EE87_9BILA</name>
<keyword evidence="3" id="KW-1185">Reference proteome</keyword>